<dbReference type="Proteomes" id="UP000560066">
    <property type="component" value="Unassembled WGS sequence"/>
</dbReference>
<keyword evidence="4" id="KW-0067">ATP-binding</keyword>
<evidence type="ECO:0000256" key="3">
    <source>
        <dbReference type="ARBA" id="ARBA00022741"/>
    </source>
</evidence>
<accession>A0A7L2RG04</accession>
<gene>
    <name evidence="6" type="primary">Pak2_1</name>
    <name evidence="6" type="ORF">NEOCOR_R00889</name>
</gene>
<comment type="similarity">
    <text evidence="1">Belongs to the protein kinase superfamily. STE Ser/Thr protein kinase family. STE20 subfamily.</text>
</comment>
<evidence type="ECO:0000256" key="2">
    <source>
        <dbReference type="ARBA" id="ARBA00012513"/>
    </source>
</evidence>
<dbReference type="GO" id="GO:0004674">
    <property type="term" value="F:protein serine/threonine kinase activity"/>
    <property type="evidence" value="ECO:0007669"/>
    <property type="project" value="UniProtKB-EC"/>
</dbReference>
<dbReference type="InterPro" id="IPR011009">
    <property type="entry name" value="Kinase-like_dom_sf"/>
</dbReference>
<keyword evidence="7" id="KW-1185">Reference proteome</keyword>
<dbReference type="AlphaFoldDB" id="A0A7L2RG04"/>
<keyword evidence="6" id="KW-0808">Transferase</keyword>
<evidence type="ECO:0000256" key="4">
    <source>
        <dbReference type="ARBA" id="ARBA00022840"/>
    </source>
</evidence>
<dbReference type="PANTHER" id="PTHR45832:SF22">
    <property type="entry name" value="SERINE_THREONINE-PROTEIN KINASE SAMKA-RELATED"/>
    <property type="match status" value="1"/>
</dbReference>
<dbReference type="PROSITE" id="PS50011">
    <property type="entry name" value="PROTEIN_KINASE_DOM"/>
    <property type="match status" value="1"/>
</dbReference>
<organism evidence="6 7">
    <name type="scientific">Neodrepanis coruscans</name>
    <name type="common">wattled asity</name>
    <dbReference type="NCBI Taxonomy" id="254563"/>
    <lineage>
        <taxon>Eukaryota</taxon>
        <taxon>Metazoa</taxon>
        <taxon>Chordata</taxon>
        <taxon>Craniata</taxon>
        <taxon>Vertebrata</taxon>
        <taxon>Euteleostomi</taxon>
        <taxon>Archelosauria</taxon>
        <taxon>Archosauria</taxon>
        <taxon>Dinosauria</taxon>
        <taxon>Saurischia</taxon>
        <taxon>Theropoda</taxon>
        <taxon>Coelurosauria</taxon>
        <taxon>Aves</taxon>
        <taxon>Neognathae</taxon>
        <taxon>Neoaves</taxon>
        <taxon>Telluraves</taxon>
        <taxon>Australaves</taxon>
        <taxon>Passeriformes</taxon>
        <taxon>Philepittidae</taxon>
        <taxon>Neodrepanis</taxon>
    </lineage>
</organism>
<evidence type="ECO:0000256" key="1">
    <source>
        <dbReference type="ARBA" id="ARBA00008874"/>
    </source>
</evidence>
<dbReference type="EMBL" id="VYZS01035488">
    <property type="protein sequence ID" value="NXS08201.1"/>
    <property type="molecule type" value="Genomic_DNA"/>
</dbReference>
<keyword evidence="6" id="KW-0418">Kinase</keyword>
<dbReference type="OrthoDB" id="2914378at2759"/>
<evidence type="ECO:0000313" key="6">
    <source>
        <dbReference type="EMBL" id="NXS08201.1"/>
    </source>
</evidence>
<evidence type="ECO:0000313" key="7">
    <source>
        <dbReference type="Proteomes" id="UP000560066"/>
    </source>
</evidence>
<sequence length="140" mass="15800">ANFGLSAQLSPEQSYRSAIVGTSWWMAPEVVTSELYGPKVDIWAFGIVGLEMVEREVPHQKAPPLSVRSRIATGGTPKLKDPRQSSRNLREFLSCCLQKDDEKRWSAQRLLQHHFLESAKPASSLAPLIDAVKSWKEERR</sequence>
<name>A0A7L2RG04_9PASS</name>
<dbReference type="SMART" id="SM00220">
    <property type="entry name" value="S_TKc"/>
    <property type="match status" value="1"/>
</dbReference>
<dbReference type="Pfam" id="PF00069">
    <property type="entry name" value="Pkinase"/>
    <property type="match status" value="1"/>
</dbReference>
<dbReference type="InterPro" id="IPR000719">
    <property type="entry name" value="Prot_kinase_dom"/>
</dbReference>
<feature type="domain" description="Protein kinase" evidence="5">
    <location>
        <begin position="1"/>
        <end position="116"/>
    </location>
</feature>
<comment type="caution">
    <text evidence="6">The sequence shown here is derived from an EMBL/GenBank/DDBJ whole genome shotgun (WGS) entry which is preliminary data.</text>
</comment>
<protein>
    <recommendedName>
        <fullName evidence="2">non-specific serine/threonine protein kinase</fullName>
        <ecNumber evidence="2">2.7.11.1</ecNumber>
    </recommendedName>
</protein>
<dbReference type="EC" id="2.7.11.1" evidence="2"/>
<dbReference type="InterPro" id="IPR051931">
    <property type="entry name" value="PAK3-like"/>
</dbReference>
<dbReference type="Gene3D" id="1.10.510.10">
    <property type="entry name" value="Transferase(Phosphotransferase) domain 1"/>
    <property type="match status" value="1"/>
</dbReference>
<dbReference type="PANTHER" id="PTHR45832">
    <property type="entry name" value="SERINE/THREONINE-PROTEIN KINASE SAMKA-RELATED-RELATED"/>
    <property type="match status" value="1"/>
</dbReference>
<keyword evidence="3" id="KW-0547">Nucleotide-binding</keyword>
<dbReference type="SUPFAM" id="SSF56112">
    <property type="entry name" value="Protein kinase-like (PK-like)"/>
    <property type="match status" value="1"/>
</dbReference>
<proteinExistence type="inferred from homology"/>
<dbReference type="GO" id="GO:0005524">
    <property type="term" value="F:ATP binding"/>
    <property type="evidence" value="ECO:0007669"/>
    <property type="project" value="UniProtKB-KW"/>
</dbReference>
<feature type="non-terminal residue" evidence="6">
    <location>
        <position position="140"/>
    </location>
</feature>
<evidence type="ECO:0000259" key="5">
    <source>
        <dbReference type="PROSITE" id="PS50011"/>
    </source>
</evidence>
<reference evidence="6 7" key="1">
    <citation type="submission" date="2019-09" db="EMBL/GenBank/DDBJ databases">
        <title>Bird 10,000 Genomes (B10K) Project - Family phase.</title>
        <authorList>
            <person name="Zhang G."/>
        </authorList>
    </citation>
    <scope>NUCLEOTIDE SEQUENCE [LARGE SCALE GENOMIC DNA]</scope>
    <source>
        <strain evidence="6">B10K-DU-002-79</strain>
    </source>
</reference>
<feature type="non-terminal residue" evidence="6">
    <location>
        <position position="1"/>
    </location>
</feature>